<evidence type="ECO:0008006" key="3">
    <source>
        <dbReference type="Google" id="ProtNLM"/>
    </source>
</evidence>
<dbReference type="EMBL" id="JARKIF010000018">
    <property type="protein sequence ID" value="KAJ7619518.1"/>
    <property type="molecule type" value="Genomic_DNA"/>
</dbReference>
<proteinExistence type="predicted"/>
<keyword evidence="2" id="KW-1185">Reference proteome</keyword>
<reference evidence="1" key="1">
    <citation type="submission" date="2023-03" db="EMBL/GenBank/DDBJ databases">
        <title>Massive genome expansion in bonnet fungi (Mycena s.s.) driven by repeated elements and novel gene families across ecological guilds.</title>
        <authorList>
            <consortium name="Lawrence Berkeley National Laboratory"/>
            <person name="Harder C.B."/>
            <person name="Miyauchi S."/>
            <person name="Viragh M."/>
            <person name="Kuo A."/>
            <person name="Thoen E."/>
            <person name="Andreopoulos B."/>
            <person name="Lu D."/>
            <person name="Skrede I."/>
            <person name="Drula E."/>
            <person name="Henrissat B."/>
            <person name="Morin E."/>
            <person name="Kohler A."/>
            <person name="Barry K."/>
            <person name="LaButti K."/>
            <person name="Morin E."/>
            <person name="Salamov A."/>
            <person name="Lipzen A."/>
            <person name="Mereny Z."/>
            <person name="Hegedus B."/>
            <person name="Baldrian P."/>
            <person name="Stursova M."/>
            <person name="Weitz H."/>
            <person name="Taylor A."/>
            <person name="Grigoriev I.V."/>
            <person name="Nagy L.G."/>
            <person name="Martin F."/>
            <person name="Kauserud H."/>
        </authorList>
    </citation>
    <scope>NUCLEOTIDE SEQUENCE</scope>
    <source>
        <strain evidence="1">9284</strain>
    </source>
</reference>
<dbReference type="Proteomes" id="UP001221142">
    <property type="component" value="Unassembled WGS sequence"/>
</dbReference>
<dbReference type="AlphaFoldDB" id="A0AAD7BG07"/>
<organism evidence="1 2">
    <name type="scientific">Roridomyces roridus</name>
    <dbReference type="NCBI Taxonomy" id="1738132"/>
    <lineage>
        <taxon>Eukaryota</taxon>
        <taxon>Fungi</taxon>
        <taxon>Dikarya</taxon>
        <taxon>Basidiomycota</taxon>
        <taxon>Agaricomycotina</taxon>
        <taxon>Agaricomycetes</taxon>
        <taxon>Agaricomycetidae</taxon>
        <taxon>Agaricales</taxon>
        <taxon>Marasmiineae</taxon>
        <taxon>Mycenaceae</taxon>
        <taxon>Roridomyces</taxon>
    </lineage>
</organism>
<comment type="caution">
    <text evidence="1">The sequence shown here is derived from an EMBL/GenBank/DDBJ whole genome shotgun (WGS) entry which is preliminary data.</text>
</comment>
<protein>
    <recommendedName>
        <fullName evidence="3">SnoaL-like domain-containing protein</fullName>
    </recommendedName>
</protein>
<evidence type="ECO:0000313" key="2">
    <source>
        <dbReference type="Proteomes" id="UP001221142"/>
    </source>
</evidence>
<sequence length="156" mass="17019">MVQILTHRKAKIMSPASHQPAANETIDDFVSLLFQRLIYQDNLEVVEASWAQDVAEDVYISINGTILLGAKYLELVKGFHATAAAKLQKKEMLVVAPGKDDGGRTGTVSSSAQVLVMHKDGKVVDQSSVLIVQVGEKDGRRIMTSLVEVTLEKTRA</sequence>
<gene>
    <name evidence="1" type="ORF">FB45DRAFT_160639</name>
</gene>
<evidence type="ECO:0000313" key="1">
    <source>
        <dbReference type="EMBL" id="KAJ7619518.1"/>
    </source>
</evidence>
<accession>A0AAD7BG07</accession>
<name>A0AAD7BG07_9AGAR</name>